<dbReference type="InterPro" id="IPR051260">
    <property type="entry name" value="Diverse_substr_monoxygenases"/>
</dbReference>
<dbReference type="InterPro" id="IPR011251">
    <property type="entry name" value="Luciferase-like_dom"/>
</dbReference>
<feature type="compositionally biased region" description="Basic and acidic residues" evidence="5">
    <location>
        <begin position="311"/>
        <end position="327"/>
    </location>
</feature>
<keyword evidence="1" id="KW-0285">Flavoprotein</keyword>
<evidence type="ECO:0000259" key="6">
    <source>
        <dbReference type="Pfam" id="PF00296"/>
    </source>
</evidence>
<name>A0A2U2RHW9_9MICO</name>
<dbReference type="RefSeq" id="WP_109276436.1">
    <property type="nucleotide sequence ID" value="NZ_QFKX01000005.1"/>
</dbReference>
<dbReference type="Pfam" id="PF00296">
    <property type="entry name" value="Bac_luciferase"/>
    <property type="match status" value="1"/>
</dbReference>
<dbReference type="PANTHER" id="PTHR30011:SF16">
    <property type="entry name" value="C2H2 FINGER DOMAIN TRANSCRIPTION FACTOR (EUROFUNG)-RELATED"/>
    <property type="match status" value="1"/>
</dbReference>
<keyword evidence="2" id="KW-0288">FMN</keyword>
<dbReference type="AlphaFoldDB" id="A0A2U2RHW9"/>
<evidence type="ECO:0000256" key="2">
    <source>
        <dbReference type="ARBA" id="ARBA00022643"/>
    </source>
</evidence>
<evidence type="ECO:0000256" key="3">
    <source>
        <dbReference type="ARBA" id="ARBA00023002"/>
    </source>
</evidence>
<comment type="caution">
    <text evidence="7">The sequence shown here is derived from an EMBL/GenBank/DDBJ whole genome shotgun (WGS) entry which is preliminary data.</text>
</comment>
<keyword evidence="3" id="KW-0560">Oxidoreductase</keyword>
<dbReference type="SUPFAM" id="SSF51679">
    <property type="entry name" value="Bacterial luciferase-like"/>
    <property type="match status" value="1"/>
</dbReference>
<evidence type="ECO:0000313" key="7">
    <source>
        <dbReference type="EMBL" id="PWH05472.1"/>
    </source>
</evidence>
<dbReference type="PANTHER" id="PTHR30011">
    <property type="entry name" value="ALKANESULFONATE MONOOXYGENASE-RELATED"/>
    <property type="match status" value="1"/>
</dbReference>
<dbReference type="Gene3D" id="3.20.20.30">
    <property type="entry name" value="Luciferase-like domain"/>
    <property type="match status" value="1"/>
</dbReference>
<protein>
    <submittedName>
        <fullName evidence="7">LLM class flavin-dependent oxidoreductase</fullName>
    </submittedName>
</protein>
<proteinExistence type="predicted"/>
<sequence>MSTPPVLTLDLPSAPSALPTLRELAPALDAAGLGGLSVSGDAEAGDLHPIHVASHLAPLTRALAVLVRTDAIDVEPFHLATQLMSLDHISHGRAGWLVEARSDDAAAQAVGREALDDAAREQEAADVLAASRLLWDSWTDDAVVRDISTGVFVDAARLQYADFEGQSFSVKGPSITPRSPQGQLPVLVADADRQSVGAAVAEQGADGRAIDVRVDVEATAQDIAGAVREALGAATAQQADAPGRTPRVVRLIGLVEAGAEAETAAPAALAARLADAAAQLRADDLIAPAPASGASLRDQLGLPRPEVTIDPARRSDRARTSPEETAA</sequence>
<dbReference type="GO" id="GO:0016705">
    <property type="term" value="F:oxidoreductase activity, acting on paired donors, with incorporation or reduction of molecular oxygen"/>
    <property type="evidence" value="ECO:0007669"/>
    <property type="project" value="InterPro"/>
</dbReference>
<dbReference type="OrthoDB" id="3265338at2"/>
<dbReference type="EMBL" id="QFKX01000005">
    <property type="protein sequence ID" value="PWH05472.1"/>
    <property type="molecule type" value="Genomic_DNA"/>
</dbReference>
<accession>A0A2U2RHW9</accession>
<evidence type="ECO:0000313" key="8">
    <source>
        <dbReference type="Proteomes" id="UP000245590"/>
    </source>
</evidence>
<evidence type="ECO:0000256" key="4">
    <source>
        <dbReference type="ARBA" id="ARBA00023033"/>
    </source>
</evidence>
<dbReference type="GO" id="GO:0004497">
    <property type="term" value="F:monooxygenase activity"/>
    <property type="evidence" value="ECO:0007669"/>
    <property type="project" value="UniProtKB-KW"/>
</dbReference>
<dbReference type="InterPro" id="IPR036661">
    <property type="entry name" value="Luciferase-like_sf"/>
</dbReference>
<feature type="domain" description="Luciferase-like" evidence="6">
    <location>
        <begin position="14"/>
        <end position="234"/>
    </location>
</feature>
<keyword evidence="4" id="KW-0503">Monooxygenase</keyword>
<gene>
    <name evidence="7" type="ORF">DEO23_12930</name>
</gene>
<reference evidence="7 8" key="1">
    <citation type="submission" date="2018-05" db="EMBL/GenBank/DDBJ databases">
        <title>Brachybacterium sp. M1HQ-2T, whole genome shotgun sequence.</title>
        <authorList>
            <person name="Tuo L."/>
        </authorList>
    </citation>
    <scope>NUCLEOTIDE SEQUENCE [LARGE SCALE GENOMIC DNA]</scope>
    <source>
        <strain evidence="7 8">M1HQ-2</strain>
    </source>
</reference>
<feature type="region of interest" description="Disordered" evidence="5">
    <location>
        <begin position="292"/>
        <end position="327"/>
    </location>
</feature>
<organism evidence="7 8">
    <name type="scientific">Brachybacterium endophyticum</name>
    <dbReference type="NCBI Taxonomy" id="2182385"/>
    <lineage>
        <taxon>Bacteria</taxon>
        <taxon>Bacillati</taxon>
        <taxon>Actinomycetota</taxon>
        <taxon>Actinomycetes</taxon>
        <taxon>Micrococcales</taxon>
        <taxon>Dermabacteraceae</taxon>
        <taxon>Brachybacterium</taxon>
    </lineage>
</organism>
<dbReference type="Proteomes" id="UP000245590">
    <property type="component" value="Unassembled WGS sequence"/>
</dbReference>
<evidence type="ECO:0000256" key="1">
    <source>
        <dbReference type="ARBA" id="ARBA00022630"/>
    </source>
</evidence>
<keyword evidence="8" id="KW-1185">Reference proteome</keyword>
<evidence type="ECO:0000256" key="5">
    <source>
        <dbReference type="SAM" id="MobiDB-lite"/>
    </source>
</evidence>